<protein>
    <submittedName>
        <fullName evidence="1">Uncharacterized protein</fullName>
    </submittedName>
</protein>
<evidence type="ECO:0000313" key="1">
    <source>
        <dbReference type="EMBL" id="BAB12376.1"/>
    </source>
</evidence>
<sequence length="85" mass="9937">MRSVRHHHFSRQGLISQHIFKIQLISAVLVLQLDFNLKNWMNVYMAATSLISCIKKCTHHTSKSQKLCQVLHICIALPYLVKIFY</sequence>
<proteinExistence type="evidence at transcript level"/>
<dbReference type="EMBL" id="AB047965">
    <property type="protein sequence ID" value="BAB12376.1"/>
    <property type="molecule type" value="mRNA"/>
</dbReference>
<accession>Q9GMI5</accession>
<reference evidence="1" key="1">
    <citation type="submission" date="2000-08" db="EMBL/GenBank/DDBJ databases">
        <title>Isolation of full-length cDNA clones from macaque brain cDNA libraries.</title>
        <authorList>
            <person name="Osada N."/>
            <person name="Hida M."/>
            <person name="Kusuda J."/>
            <person name="Tanuma R."/>
            <person name="Iseki K."/>
            <person name="Hirai M."/>
            <person name="Terao K."/>
            <person name="Suzuki Y."/>
            <person name="Sugano S."/>
            <person name="Hashimoto K."/>
        </authorList>
    </citation>
    <scope>NUCLEOTIDE SEQUENCE</scope>
    <source>
        <tissue evidence="1">Brain parietal lobe</tissue>
    </source>
</reference>
<dbReference type="AlphaFoldDB" id="Q9GMI5"/>
<name>Q9GMI5_MACFA</name>
<organism evidence="1">
    <name type="scientific">Macaca fascicularis</name>
    <name type="common">Crab-eating macaque</name>
    <name type="synonym">Cynomolgus monkey</name>
    <dbReference type="NCBI Taxonomy" id="9541"/>
    <lineage>
        <taxon>Eukaryota</taxon>
        <taxon>Metazoa</taxon>
        <taxon>Chordata</taxon>
        <taxon>Craniata</taxon>
        <taxon>Vertebrata</taxon>
        <taxon>Euteleostomi</taxon>
        <taxon>Mammalia</taxon>
        <taxon>Eutheria</taxon>
        <taxon>Euarchontoglires</taxon>
        <taxon>Primates</taxon>
        <taxon>Haplorrhini</taxon>
        <taxon>Catarrhini</taxon>
        <taxon>Cercopithecidae</taxon>
        <taxon>Cercopithecinae</taxon>
        <taxon>Macaca</taxon>
    </lineage>
</organism>